<evidence type="ECO:0000256" key="1">
    <source>
        <dbReference type="PROSITE-ProRule" id="PRU00023"/>
    </source>
</evidence>
<accession>R7TRA3</accession>
<dbReference type="OrthoDB" id="5947484at2759"/>
<dbReference type="InterPro" id="IPR002110">
    <property type="entry name" value="Ankyrin_rpt"/>
</dbReference>
<gene>
    <name evidence="2" type="ORF">CAPTEDRAFT_192673</name>
</gene>
<dbReference type="PROSITE" id="PS50088">
    <property type="entry name" value="ANK_REPEAT"/>
    <property type="match status" value="1"/>
</dbReference>
<dbReference type="HOGENOM" id="CLU_035360_0_0_1"/>
<organism evidence="2">
    <name type="scientific">Capitella teleta</name>
    <name type="common">Polychaete worm</name>
    <dbReference type="NCBI Taxonomy" id="283909"/>
    <lineage>
        <taxon>Eukaryota</taxon>
        <taxon>Metazoa</taxon>
        <taxon>Spiralia</taxon>
        <taxon>Lophotrochozoa</taxon>
        <taxon>Annelida</taxon>
        <taxon>Polychaeta</taxon>
        <taxon>Sedentaria</taxon>
        <taxon>Scolecida</taxon>
        <taxon>Capitellidae</taxon>
        <taxon>Capitella</taxon>
    </lineage>
</organism>
<name>R7TRA3_CAPTE</name>
<reference evidence="2 4" key="2">
    <citation type="journal article" date="2013" name="Nature">
        <title>Insights into bilaterian evolution from three spiralian genomes.</title>
        <authorList>
            <person name="Simakov O."/>
            <person name="Marletaz F."/>
            <person name="Cho S.J."/>
            <person name="Edsinger-Gonzales E."/>
            <person name="Havlak P."/>
            <person name="Hellsten U."/>
            <person name="Kuo D.H."/>
            <person name="Larsson T."/>
            <person name="Lv J."/>
            <person name="Arendt D."/>
            <person name="Savage R."/>
            <person name="Osoegawa K."/>
            <person name="de Jong P."/>
            <person name="Grimwood J."/>
            <person name="Chapman J.A."/>
            <person name="Shapiro H."/>
            <person name="Aerts A."/>
            <person name="Otillar R.P."/>
            <person name="Terry A.Y."/>
            <person name="Boore J.L."/>
            <person name="Grigoriev I.V."/>
            <person name="Lindberg D.R."/>
            <person name="Seaver E.C."/>
            <person name="Weisblat D.A."/>
            <person name="Putnam N.H."/>
            <person name="Rokhsar D.S."/>
        </authorList>
    </citation>
    <scope>NUCLEOTIDE SEQUENCE</scope>
    <source>
        <strain evidence="2 4">I ESC-2004</strain>
    </source>
</reference>
<proteinExistence type="predicted"/>
<reference evidence="4" key="1">
    <citation type="submission" date="2012-12" db="EMBL/GenBank/DDBJ databases">
        <authorList>
            <person name="Hellsten U."/>
            <person name="Grimwood J."/>
            <person name="Chapman J.A."/>
            <person name="Shapiro H."/>
            <person name="Aerts A."/>
            <person name="Otillar R.P."/>
            <person name="Terry A.Y."/>
            <person name="Boore J.L."/>
            <person name="Simakov O."/>
            <person name="Marletaz F."/>
            <person name="Cho S.-J."/>
            <person name="Edsinger-Gonzales E."/>
            <person name="Havlak P."/>
            <person name="Kuo D.-H."/>
            <person name="Larsson T."/>
            <person name="Lv J."/>
            <person name="Arendt D."/>
            <person name="Savage R."/>
            <person name="Osoegawa K."/>
            <person name="de Jong P."/>
            <person name="Lindberg D.R."/>
            <person name="Seaver E.C."/>
            <person name="Weisblat D.A."/>
            <person name="Putnam N.H."/>
            <person name="Grigoriev I.V."/>
            <person name="Rokhsar D.S."/>
        </authorList>
    </citation>
    <scope>NUCLEOTIDE SEQUENCE</scope>
    <source>
        <strain evidence="4">I ESC-2004</strain>
    </source>
</reference>
<dbReference type="Proteomes" id="UP000014760">
    <property type="component" value="Unassembled WGS sequence"/>
</dbReference>
<evidence type="ECO:0000313" key="4">
    <source>
        <dbReference type="Proteomes" id="UP000014760"/>
    </source>
</evidence>
<dbReference type="EMBL" id="KB308820">
    <property type="protein sequence ID" value="ELT96433.1"/>
    <property type="molecule type" value="Genomic_DNA"/>
</dbReference>
<evidence type="ECO:0000313" key="2">
    <source>
        <dbReference type="EMBL" id="ELT96433.1"/>
    </source>
</evidence>
<dbReference type="SUPFAM" id="SSF48403">
    <property type="entry name" value="Ankyrin repeat"/>
    <property type="match status" value="1"/>
</dbReference>
<keyword evidence="4" id="KW-1185">Reference proteome</keyword>
<dbReference type="Gene3D" id="3.30.460.90">
    <property type="match status" value="1"/>
</dbReference>
<dbReference type="EnsemblMetazoa" id="CapteT192673">
    <property type="protein sequence ID" value="CapteP192673"/>
    <property type="gene ID" value="CapteG192673"/>
</dbReference>
<reference evidence="3" key="3">
    <citation type="submission" date="2015-06" db="UniProtKB">
        <authorList>
            <consortium name="EnsemblMetazoa"/>
        </authorList>
    </citation>
    <scope>IDENTIFICATION</scope>
</reference>
<feature type="repeat" description="ANK" evidence="1">
    <location>
        <begin position="1"/>
        <end position="29"/>
    </location>
</feature>
<dbReference type="Gene3D" id="1.25.40.20">
    <property type="entry name" value="Ankyrin repeat-containing domain"/>
    <property type="match status" value="1"/>
</dbReference>
<dbReference type="AlphaFoldDB" id="R7TRA3"/>
<dbReference type="EMBL" id="AMQN01011300">
    <property type="status" value="NOT_ANNOTATED_CDS"/>
    <property type="molecule type" value="Genomic_DNA"/>
</dbReference>
<protein>
    <submittedName>
        <fullName evidence="2 3">Uncharacterized protein</fullName>
    </submittedName>
</protein>
<evidence type="ECO:0000313" key="3">
    <source>
        <dbReference type="EnsemblMetazoa" id="CapteP192673"/>
    </source>
</evidence>
<sequence>MLHYAVFANSVEIVKLLVDKPCKKSARDKRRRTPRSFAKELGYVDIIGALGGPITRPRRPLYQCKTPIKLMEIPPSRTPSVPKQEMKLGEFCAAVLNSPVTGIQHYASEVDEIKEELLKFMEKLSESCCNYCPPLAFTPKLRGSVAEKTKVGRPDEFDVLLLLEEFGRSCEFHDPNDVLRIGSYVRVINTSPLVELNAQRLEISQVASYPLVLVRRIRILFFTMISTVLTGDVLTENNIWESSPFKFIELRFKSVAATLHMSWNGPSYKRMNISVDLVPGFPIDYPWPMTIITNAIDWPISVDFTDCRLIILLNNIKTNYEFAELSYSDFEERIMQHLPSSAKEGYIIAKSILSLHISHVHNRYNELFMLNDHGPMYYEARDIISSYMLKNALLHEVRLEIERGGQIQLVAPSTWAWRTFAHLAESFERKELQTVCGYKNLLADKPQGDNFIARGQNVLRVIGQVVPWGKGAKYPLAYTQF</sequence>
<dbReference type="InterPro" id="IPR036770">
    <property type="entry name" value="Ankyrin_rpt-contain_sf"/>
</dbReference>
<keyword evidence="1" id="KW-0040">ANK repeat</keyword>